<sequence length="74" mass="8943">MAKGMETENMSRFKVSWTKALTRWARDHVYSRRSLPNHRSIRDPRRHEDRGSHSILRSMRTVADRRAPPELDRW</sequence>
<feature type="region of interest" description="Disordered" evidence="1">
    <location>
        <begin position="34"/>
        <end position="74"/>
    </location>
</feature>
<accession>A0A426ZQE5</accession>
<dbReference type="AlphaFoldDB" id="A0A426ZQE5"/>
<comment type="caution">
    <text evidence="2">The sequence shown here is derived from an EMBL/GenBank/DDBJ whole genome shotgun (WGS) entry which is preliminary data.</text>
</comment>
<evidence type="ECO:0000313" key="3">
    <source>
        <dbReference type="Proteomes" id="UP000287651"/>
    </source>
</evidence>
<reference evidence="2 3" key="1">
    <citation type="journal article" date="2014" name="Agronomy (Basel)">
        <title>A Draft Genome Sequence for Ensete ventricosum, the Drought-Tolerant Tree Against Hunger.</title>
        <authorList>
            <person name="Harrison J."/>
            <person name="Moore K.A."/>
            <person name="Paszkiewicz K."/>
            <person name="Jones T."/>
            <person name="Grant M."/>
            <person name="Ambacheew D."/>
            <person name="Muzemil S."/>
            <person name="Studholme D.J."/>
        </authorList>
    </citation>
    <scope>NUCLEOTIDE SEQUENCE [LARGE SCALE GENOMIC DNA]</scope>
</reference>
<gene>
    <name evidence="2" type="ORF">B296_00040376</name>
</gene>
<feature type="compositionally biased region" description="Basic and acidic residues" evidence="1">
    <location>
        <begin position="40"/>
        <end position="52"/>
    </location>
</feature>
<evidence type="ECO:0000256" key="1">
    <source>
        <dbReference type="SAM" id="MobiDB-lite"/>
    </source>
</evidence>
<evidence type="ECO:0000313" key="2">
    <source>
        <dbReference type="EMBL" id="RRT66226.1"/>
    </source>
</evidence>
<organism evidence="2 3">
    <name type="scientific">Ensete ventricosum</name>
    <name type="common">Abyssinian banana</name>
    <name type="synonym">Musa ensete</name>
    <dbReference type="NCBI Taxonomy" id="4639"/>
    <lineage>
        <taxon>Eukaryota</taxon>
        <taxon>Viridiplantae</taxon>
        <taxon>Streptophyta</taxon>
        <taxon>Embryophyta</taxon>
        <taxon>Tracheophyta</taxon>
        <taxon>Spermatophyta</taxon>
        <taxon>Magnoliopsida</taxon>
        <taxon>Liliopsida</taxon>
        <taxon>Zingiberales</taxon>
        <taxon>Musaceae</taxon>
        <taxon>Ensete</taxon>
    </lineage>
</organism>
<name>A0A426ZQE5_ENSVE</name>
<dbReference type="Proteomes" id="UP000287651">
    <property type="component" value="Unassembled WGS sequence"/>
</dbReference>
<feature type="compositionally biased region" description="Basic and acidic residues" evidence="1">
    <location>
        <begin position="62"/>
        <end position="74"/>
    </location>
</feature>
<proteinExistence type="predicted"/>
<protein>
    <submittedName>
        <fullName evidence="2">Uncharacterized protein</fullName>
    </submittedName>
</protein>
<dbReference type="EMBL" id="AMZH03005509">
    <property type="protein sequence ID" value="RRT66226.1"/>
    <property type="molecule type" value="Genomic_DNA"/>
</dbReference>